<feature type="domain" description="D-isomer specific 2-hydroxyacid dehydrogenase NAD-binding" evidence="3">
    <location>
        <begin position="105"/>
        <end position="285"/>
    </location>
</feature>
<evidence type="ECO:0000256" key="1">
    <source>
        <dbReference type="ARBA" id="ARBA00023002"/>
    </source>
</evidence>
<dbReference type="Proteomes" id="UP001162060">
    <property type="component" value="Unassembled WGS sequence"/>
</dbReference>
<accession>A0AAV1V367</accession>
<evidence type="ECO:0000313" key="4">
    <source>
        <dbReference type="EMBL" id="CAK7940692.1"/>
    </source>
</evidence>
<name>A0AAV1V367_9STRA</name>
<protein>
    <recommendedName>
        <fullName evidence="3">D-isomer specific 2-hydroxyacid dehydrogenase NAD-binding domain-containing protein</fullName>
    </recommendedName>
</protein>
<dbReference type="SUPFAM" id="SSF51735">
    <property type="entry name" value="NAD(P)-binding Rossmann-fold domains"/>
    <property type="match status" value="1"/>
</dbReference>
<dbReference type="EMBL" id="CAKLBY020000259">
    <property type="protein sequence ID" value="CAK7940692.1"/>
    <property type="molecule type" value="Genomic_DNA"/>
</dbReference>
<dbReference type="AlphaFoldDB" id="A0AAV1V367"/>
<sequence>MEDAGAPTWDLTAEQQRVVRQAQVIVMDQHSGGPLFLAPDESLPEPIRDILRNIEWVQGTYVGVEQYLDRLPHGGNALTTDQLPTFTLTRAGGFLPRIMGQYVFGYVTMLERKLVEARDVQNNREYAREAMIQFRRPQTMTVGILGLGDIGQGVGKMLKGAGYNVLGFKRRASSRLDTDLSACTDHVTSDLETVLSQSDIIVDVLPSTSATRYLLHENNLKCCSERQPVFINIGRGDVVAEKTITDALDNGTWSRAVLDVFEEEPLPRESALWTHPSVLITPHVSGYVFVEDVASMFVDNFNRYLQGEPVLYKVDWTSGY</sequence>
<dbReference type="Gene3D" id="3.40.50.720">
    <property type="entry name" value="NAD(P)-binding Rossmann-like Domain"/>
    <property type="match status" value="2"/>
</dbReference>
<dbReference type="InterPro" id="IPR036291">
    <property type="entry name" value="NAD(P)-bd_dom_sf"/>
</dbReference>
<organism evidence="4 5">
    <name type="scientific">Peronospora matthiolae</name>
    <dbReference type="NCBI Taxonomy" id="2874970"/>
    <lineage>
        <taxon>Eukaryota</taxon>
        <taxon>Sar</taxon>
        <taxon>Stramenopiles</taxon>
        <taxon>Oomycota</taxon>
        <taxon>Peronosporomycetes</taxon>
        <taxon>Peronosporales</taxon>
        <taxon>Peronosporaceae</taxon>
        <taxon>Peronospora</taxon>
    </lineage>
</organism>
<keyword evidence="2" id="KW-0520">NAD</keyword>
<dbReference type="Pfam" id="PF02826">
    <property type="entry name" value="2-Hacid_dh_C"/>
    <property type="match status" value="1"/>
</dbReference>
<dbReference type="FunFam" id="3.40.50.720:FF:000363">
    <property type="entry name" value="D-isomer specific 2-hydroxyacid dehydrogenase"/>
    <property type="match status" value="1"/>
</dbReference>
<gene>
    <name evidence="4" type="ORF">PM001_LOCUS25842</name>
</gene>
<dbReference type="PANTHER" id="PTHR43333:SF1">
    <property type="entry name" value="D-ISOMER SPECIFIC 2-HYDROXYACID DEHYDROGENASE NAD-BINDING DOMAIN-CONTAINING PROTEIN"/>
    <property type="match status" value="1"/>
</dbReference>
<dbReference type="GO" id="GO:0016491">
    <property type="term" value="F:oxidoreductase activity"/>
    <property type="evidence" value="ECO:0007669"/>
    <property type="project" value="UniProtKB-KW"/>
</dbReference>
<dbReference type="GO" id="GO:0051287">
    <property type="term" value="F:NAD binding"/>
    <property type="evidence" value="ECO:0007669"/>
    <property type="project" value="InterPro"/>
</dbReference>
<evidence type="ECO:0000259" key="3">
    <source>
        <dbReference type="Pfam" id="PF02826"/>
    </source>
</evidence>
<evidence type="ECO:0000256" key="2">
    <source>
        <dbReference type="ARBA" id="ARBA00023027"/>
    </source>
</evidence>
<comment type="caution">
    <text evidence="4">The sequence shown here is derived from an EMBL/GenBank/DDBJ whole genome shotgun (WGS) entry which is preliminary data.</text>
</comment>
<proteinExistence type="predicted"/>
<dbReference type="InterPro" id="IPR006140">
    <property type="entry name" value="D-isomer_DH_NAD-bd"/>
</dbReference>
<dbReference type="PANTHER" id="PTHR43333">
    <property type="entry name" value="2-HACID_DH_C DOMAIN-CONTAINING PROTEIN"/>
    <property type="match status" value="1"/>
</dbReference>
<evidence type="ECO:0000313" key="5">
    <source>
        <dbReference type="Proteomes" id="UP001162060"/>
    </source>
</evidence>
<keyword evidence="1" id="KW-0560">Oxidoreductase</keyword>
<reference evidence="4" key="1">
    <citation type="submission" date="2024-01" db="EMBL/GenBank/DDBJ databases">
        <authorList>
            <person name="Webb A."/>
        </authorList>
    </citation>
    <scope>NUCLEOTIDE SEQUENCE</scope>
    <source>
        <strain evidence="4">Pm1</strain>
    </source>
</reference>